<dbReference type="CDD" id="cd00082">
    <property type="entry name" value="HisKA"/>
    <property type="match status" value="1"/>
</dbReference>
<keyword evidence="5" id="KW-0808">Transferase</keyword>
<gene>
    <name evidence="12" type="ORF">BBD41_00435</name>
</gene>
<evidence type="ECO:0000256" key="8">
    <source>
        <dbReference type="ARBA" id="ARBA00022840"/>
    </source>
</evidence>
<evidence type="ECO:0000256" key="4">
    <source>
        <dbReference type="ARBA" id="ARBA00022553"/>
    </source>
</evidence>
<dbReference type="SUPFAM" id="SSF47384">
    <property type="entry name" value="Homodimeric domain of signal transducing histidine kinase"/>
    <property type="match status" value="1"/>
</dbReference>
<keyword evidence="7 12" id="KW-0418">Kinase</keyword>
<dbReference type="InterPro" id="IPR003594">
    <property type="entry name" value="HATPase_dom"/>
</dbReference>
<dbReference type="GO" id="GO:0000156">
    <property type="term" value="F:phosphorelay response regulator activity"/>
    <property type="evidence" value="ECO:0007669"/>
    <property type="project" value="TreeGrafter"/>
</dbReference>
<dbReference type="Pfam" id="PF02518">
    <property type="entry name" value="HATPase_c"/>
    <property type="match status" value="1"/>
</dbReference>
<feature type="domain" description="Histidine kinase" evidence="11">
    <location>
        <begin position="147"/>
        <end position="354"/>
    </location>
</feature>
<keyword evidence="10" id="KW-0812">Transmembrane</keyword>
<evidence type="ECO:0000256" key="9">
    <source>
        <dbReference type="ARBA" id="ARBA00023012"/>
    </source>
</evidence>
<evidence type="ECO:0000256" key="1">
    <source>
        <dbReference type="ARBA" id="ARBA00000085"/>
    </source>
</evidence>
<dbReference type="PANTHER" id="PTHR42878:SF7">
    <property type="entry name" value="SENSOR HISTIDINE KINASE GLRK"/>
    <property type="match status" value="1"/>
</dbReference>
<dbReference type="GO" id="GO:0005524">
    <property type="term" value="F:ATP binding"/>
    <property type="evidence" value="ECO:0007669"/>
    <property type="project" value="UniProtKB-KW"/>
</dbReference>
<dbReference type="InterPro" id="IPR036097">
    <property type="entry name" value="HisK_dim/P_sf"/>
</dbReference>
<keyword evidence="4" id="KW-0597">Phosphoprotein</keyword>
<evidence type="ECO:0000256" key="7">
    <source>
        <dbReference type="ARBA" id="ARBA00022777"/>
    </source>
</evidence>
<keyword evidence="10" id="KW-1133">Transmembrane helix</keyword>
<dbReference type="InterPro" id="IPR003661">
    <property type="entry name" value="HisK_dim/P_dom"/>
</dbReference>
<dbReference type="SMART" id="SM00388">
    <property type="entry name" value="HisKA"/>
    <property type="match status" value="1"/>
</dbReference>
<feature type="transmembrane region" description="Helical" evidence="10">
    <location>
        <begin position="49"/>
        <end position="70"/>
    </location>
</feature>
<dbReference type="Pfam" id="PF00512">
    <property type="entry name" value="HisKA"/>
    <property type="match status" value="1"/>
</dbReference>
<dbReference type="GO" id="GO:0000155">
    <property type="term" value="F:phosphorelay sensor kinase activity"/>
    <property type="evidence" value="ECO:0007669"/>
    <property type="project" value="InterPro"/>
</dbReference>
<evidence type="ECO:0000256" key="2">
    <source>
        <dbReference type="ARBA" id="ARBA00004370"/>
    </source>
</evidence>
<organism evidence="12">
    <name type="scientific">Paenibacillus ihbetae</name>
    <dbReference type="NCBI Taxonomy" id="1870820"/>
    <lineage>
        <taxon>Bacteria</taxon>
        <taxon>Bacillati</taxon>
        <taxon>Bacillota</taxon>
        <taxon>Bacilli</taxon>
        <taxon>Bacillales</taxon>
        <taxon>Paenibacillaceae</taxon>
        <taxon>Paenibacillus</taxon>
    </lineage>
</organism>
<dbReference type="KEGG" id="pib:BBD41_00435"/>
<comment type="subcellular location">
    <subcellularLocation>
        <location evidence="2">Membrane</location>
    </subcellularLocation>
</comment>
<dbReference type="RefSeq" id="WP_099476344.1">
    <property type="nucleotide sequence ID" value="NZ_CP016809.1"/>
</dbReference>
<evidence type="ECO:0000259" key="11">
    <source>
        <dbReference type="PROSITE" id="PS50109"/>
    </source>
</evidence>
<evidence type="ECO:0000256" key="6">
    <source>
        <dbReference type="ARBA" id="ARBA00022741"/>
    </source>
</evidence>
<comment type="catalytic activity">
    <reaction evidence="1">
        <text>ATP + protein L-histidine = ADP + protein N-phospho-L-histidine.</text>
        <dbReference type="EC" id="2.7.13.3"/>
    </reaction>
</comment>
<protein>
    <recommendedName>
        <fullName evidence="3">histidine kinase</fullName>
        <ecNumber evidence="3">2.7.13.3</ecNumber>
    </recommendedName>
</protein>
<accession>A0A1B2DTY6</accession>
<dbReference type="SMART" id="SM00387">
    <property type="entry name" value="HATPase_c"/>
    <property type="match status" value="1"/>
</dbReference>
<dbReference type="SUPFAM" id="SSF55874">
    <property type="entry name" value="ATPase domain of HSP90 chaperone/DNA topoisomerase II/histidine kinase"/>
    <property type="match status" value="1"/>
</dbReference>
<sequence length="355" mass="40377">MNFMLRIALQLLAAFVFLLICIQVIIIGVAWLFWPELIRTGNTSNHYEIFVVVLCSVLFVVTLLVIGWYLGKPLYIMIVWIRRLASGRFDPPTAWNNLRSHHKDRLKIPYAIYKEVFEHLRMLGSTLQNNEKALREAEQSKKEWIRGISHDLKTPLTYISGYSAMLVHPDYRWSETEKSDFLSVIQQKAAHLQELVEDLNETVNGPIPLNAENTDIVELVRRTVADVSSAPWAARYAFVMDSEPEQLSISCDPKLMTRAIRNLLVNAVVHNPENTQIEVRIKLLHHRIAEIRIKDNGVGFSQLTERNSIQPTNEHAGLGLSIAKKFIEANGGNIIVQSSLGEGTSILIRLQAEHI</sequence>
<name>A0A1B2DTY6_9BACL</name>
<evidence type="ECO:0000256" key="5">
    <source>
        <dbReference type="ARBA" id="ARBA00022679"/>
    </source>
</evidence>
<dbReference type="EMBL" id="CP016809">
    <property type="protein sequence ID" value="ANY71176.1"/>
    <property type="molecule type" value="Genomic_DNA"/>
</dbReference>
<dbReference type="EC" id="2.7.13.3" evidence="3"/>
<dbReference type="GO" id="GO:0030295">
    <property type="term" value="F:protein kinase activator activity"/>
    <property type="evidence" value="ECO:0007669"/>
    <property type="project" value="TreeGrafter"/>
</dbReference>
<dbReference type="PANTHER" id="PTHR42878">
    <property type="entry name" value="TWO-COMPONENT HISTIDINE KINASE"/>
    <property type="match status" value="1"/>
</dbReference>
<evidence type="ECO:0000256" key="3">
    <source>
        <dbReference type="ARBA" id="ARBA00012438"/>
    </source>
</evidence>
<feature type="transmembrane region" description="Helical" evidence="10">
    <location>
        <begin position="12"/>
        <end position="34"/>
    </location>
</feature>
<dbReference type="AlphaFoldDB" id="A0A1B2DTY6"/>
<evidence type="ECO:0000256" key="10">
    <source>
        <dbReference type="SAM" id="Phobius"/>
    </source>
</evidence>
<keyword evidence="6" id="KW-0547">Nucleotide-binding</keyword>
<keyword evidence="8" id="KW-0067">ATP-binding</keyword>
<proteinExistence type="predicted"/>
<dbReference type="Gene3D" id="1.10.287.130">
    <property type="match status" value="1"/>
</dbReference>
<dbReference type="InterPro" id="IPR036890">
    <property type="entry name" value="HATPase_C_sf"/>
</dbReference>
<evidence type="ECO:0000313" key="12">
    <source>
        <dbReference type="EMBL" id="ANY71176.1"/>
    </source>
</evidence>
<reference evidence="12" key="1">
    <citation type="submission" date="2016-08" db="EMBL/GenBank/DDBJ databases">
        <title>Complete Genome Seqeunce of Paenibacillus sp. nov. IHBB 9852 from high altitute lake of Indian trans-Himalayas.</title>
        <authorList>
            <person name="Kiran S."/>
            <person name="Swarnkar M.K."/>
            <person name="Rana A."/>
            <person name="Tewari R."/>
            <person name="Gulati A."/>
        </authorList>
    </citation>
    <scope>NUCLEOTIDE SEQUENCE [LARGE SCALE GENOMIC DNA]</scope>
    <source>
        <strain evidence="12">IHBB 9852</strain>
    </source>
</reference>
<dbReference type="GO" id="GO:0007234">
    <property type="term" value="P:osmosensory signaling via phosphorelay pathway"/>
    <property type="evidence" value="ECO:0007669"/>
    <property type="project" value="TreeGrafter"/>
</dbReference>
<dbReference type="Gene3D" id="3.30.565.10">
    <property type="entry name" value="Histidine kinase-like ATPase, C-terminal domain"/>
    <property type="match status" value="1"/>
</dbReference>
<dbReference type="InterPro" id="IPR004358">
    <property type="entry name" value="Sig_transdc_His_kin-like_C"/>
</dbReference>
<dbReference type="PRINTS" id="PR00344">
    <property type="entry name" value="BCTRLSENSOR"/>
</dbReference>
<keyword evidence="10" id="KW-0472">Membrane</keyword>
<dbReference type="InterPro" id="IPR005467">
    <property type="entry name" value="His_kinase_dom"/>
</dbReference>
<dbReference type="InterPro" id="IPR050351">
    <property type="entry name" value="BphY/WalK/GraS-like"/>
</dbReference>
<dbReference type="PROSITE" id="PS50109">
    <property type="entry name" value="HIS_KIN"/>
    <property type="match status" value="1"/>
</dbReference>
<keyword evidence="9" id="KW-0902">Two-component regulatory system</keyword>